<dbReference type="InterPro" id="IPR013767">
    <property type="entry name" value="PAS_fold"/>
</dbReference>
<dbReference type="SUPFAM" id="SSF55785">
    <property type="entry name" value="PYP-like sensor domain (PAS domain)"/>
    <property type="match status" value="2"/>
</dbReference>
<dbReference type="PROSITE" id="PS50112">
    <property type="entry name" value="PAS"/>
    <property type="match status" value="2"/>
</dbReference>
<dbReference type="Pfam" id="PF02518">
    <property type="entry name" value="HATPase_c"/>
    <property type="match status" value="1"/>
</dbReference>
<evidence type="ECO:0000256" key="5">
    <source>
        <dbReference type="ARBA" id="ARBA00022519"/>
    </source>
</evidence>
<dbReference type="Proteomes" id="UP000500857">
    <property type="component" value="Chromosome"/>
</dbReference>
<keyword evidence="13" id="KW-0902">Two-component regulatory system</keyword>
<evidence type="ECO:0000256" key="13">
    <source>
        <dbReference type="ARBA" id="ARBA00023012"/>
    </source>
</evidence>
<dbReference type="Gene3D" id="3.30.450.40">
    <property type="match status" value="1"/>
</dbReference>
<evidence type="ECO:0000256" key="16">
    <source>
        <dbReference type="SAM" id="Coils"/>
    </source>
</evidence>
<evidence type="ECO:0000256" key="12">
    <source>
        <dbReference type="ARBA" id="ARBA00022989"/>
    </source>
</evidence>
<evidence type="ECO:0000259" key="18">
    <source>
        <dbReference type="PROSITE" id="PS50110"/>
    </source>
</evidence>
<dbReference type="RefSeq" id="WP_168568276.1">
    <property type="nucleotide sequence ID" value="NZ_CP051167.1"/>
</dbReference>
<dbReference type="NCBIfam" id="TIGR00229">
    <property type="entry name" value="sensory_box"/>
    <property type="match status" value="2"/>
</dbReference>
<evidence type="ECO:0000256" key="11">
    <source>
        <dbReference type="ARBA" id="ARBA00022777"/>
    </source>
</evidence>
<keyword evidence="16" id="KW-0175">Coiled coil</keyword>
<dbReference type="InterPro" id="IPR029016">
    <property type="entry name" value="GAF-like_dom_sf"/>
</dbReference>
<dbReference type="CDD" id="cd00130">
    <property type="entry name" value="PAS"/>
    <property type="match status" value="2"/>
</dbReference>
<dbReference type="Pfam" id="PF00072">
    <property type="entry name" value="Response_reg"/>
    <property type="match status" value="1"/>
</dbReference>
<dbReference type="SUPFAM" id="SSF55874">
    <property type="entry name" value="ATPase domain of HSP90 chaperone/DNA topoisomerase II/histidine kinase"/>
    <property type="match status" value="1"/>
</dbReference>
<gene>
    <name evidence="21" type="ORF">HCG48_05655</name>
</gene>
<reference evidence="21 22" key="1">
    <citation type="submission" date="2020-04" db="EMBL/GenBank/DDBJ databases">
        <authorList>
            <person name="Basu S."/>
            <person name="Maruthanayagam V."/>
            <person name="Chakraborty S."/>
            <person name="Pramanik A."/>
            <person name="Mukherjee J."/>
            <person name="Brink B."/>
        </authorList>
    </citation>
    <scope>NUCLEOTIDE SEQUENCE [LARGE SCALE GENOMIC DNA]</scope>
    <source>
        <strain evidence="21 22">AP17</strain>
    </source>
</reference>
<name>A0A6H1TXN8_9CYAN</name>
<keyword evidence="22" id="KW-1185">Reference proteome</keyword>
<keyword evidence="9" id="KW-0677">Repeat</keyword>
<evidence type="ECO:0000256" key="9">
    <source>
        <dbReference type="ARBA" id="ARBA00022737"/>
    </source>
</evidence>
<dbReference type="KEGG" id="oxy:HCG48_05655"/>
<evidence type="ECO:0000259" key="20">
    <source>
        <dbReference type="PROSITE" id="PS50113"/>
    </source>
</evidence>
<feature type="modified residue" description="4-aspartylphosphate" evidence="15">
    <location>
        <position position="52"/>
    </location>
</feature>
<dbReference type="Pfam" id="PF00512">
    <property type="entry name" value="HisKA"/>
    <property type="match status" value="1"/>
</dbReference>
<dbReference type="SMART" id="SM00388">
    <property type="entry name" value="HisKA"/>
    <property type="match status" value="1"/>
</dbReference>
<dbReference type="PROSITE" id="PS50109">
    <property type="entry name" value="HIS_KIN"/>
    <property type="match status" value="1"/>
</dbReference>
<dbReference type="FunFam" id="2.10.70.100:FF:000001">
    <property type="entry name" value="Sensory transduction histidine kinase"/>
    <property type="match status" value="1"/>
</dbReference>
<dbReference type="EC" id="2.7.13.3" evidence="3"/>
<feature type="domain" description="PAC" evidence="20">
    <location>
        <begin position="398"/>
        <end position="450"/>
    </location>
</feature>
<dbReference type="PROSITE" id="PS50110">
    <property type="entry name" value="RESPONSE_REGULATORY"/>
    <property type="match status" value="1"/>
</dbReference>
<dbReference type="InterPro" id="IPR001789">
    <property type="entry name" value="Sig_transdc_resp-reg_receiver"/>
</dbReference>
<evidence type="ECO:0000259" key="17">
    <source>
        <dbReference type="PROSITE" id="PS50109"/>
    </source>
</evidence>
<keyword evidence="11" id="KW-0418">Kinase</keyword>
<dbReference type="Pfam" id="PF08447">
    <property type="entry name" value="PAS_3"/>
    <property type="match status" value="1"/>
</dbReference>
<evidence type="ECO:0000313" key="21">
    <source>
        <dbReference type="EMBL" id="QIZ70119.1"/>
    </source>
</evidence>
<feature type="coiled-coil region" evidence="16">
    <location>
        <begin position="114"/>
        <end position="141"/>
    </location>
</feature>
<dbReference type="SUPFAM" id="SSF52172">
    <property type="entry name" value="CheY-like"/>
    <property type="match status" value="1"/>
</dbReference>
<evidence type="ECO:0000256" key="7">
    <source>
        <dbReference type="ARBA" id="ARBA00022679"/>
    </source>
</evidence>
<keyword evidence="6 15" id="KW-0597">Phosphoprotein</keyword>
<evidence type="ECO:0000256" key="10">
    <source>
        <dbReference type="ARBA" id="ARBA00022741"/>
    </source>
</evidence>
<keyword evidence="10" id="KW-0547">Nucleotide-binding</keyword>
<dbReference type="Gene3D" id="3.30.450.20">
    <property type="entry name" value="PAS domain"/>
    <property type="match status" value="2"/>
</dbReference>
<dbReference type="SMART" id="SM00387">
    <property type="entry name" value="HATPase_c"/>
    <property type="match status" value="1"/>
</dbReference>
<dbReference type="GO" id="GO:0000166">
    <property type="term" value="F:nucleotide binding"/>
    <property type="evidence" value="ECO:0007669"/>
    <property type="project" value="UniProtKB-KW"/>
</dbReference>
<dbReference type="GO" id="GO:0000155">
    <property type="term" value="F:phosphorelay sensor kinase activity"/>
    <property type="evidence" value="ECO:0007669"/>
    <property type="project" value="InterPro"/>
</dbReference>
<dbReference type="InterPro" id="IPR036890">
    <property type="entry name" value="HATPase_C_sf"/>
</dbReference>
<dbReference type="Gene3D" id="3.40.50.2300">
    <property type="match status" value="1"/>
</dbReference>
<evidence type="ECO:0000256" key="3">
    <source>
        <dbReference type="ARBA" id="ARBA00012438"/>
    </source>
</evidence>
<dbReference type="SUPFAM" id="SSF47384">
    <property type="entry name" value="Homodimeric domain of signal transducing histidine kinase"/>
    <property type="match status" value="1"/>
</dbReference>
<dbReference type="InterPro" id="IPR035965">
    <property type="entry name" value="PAS-like_dom_sf"/>
</dbReference>
<dbReference type="EMBL" id="CP051167">
    <property type="protein sequence ID" value="QIZ70119.1"/>
    <property type="molecule type" value="Genomic_DNA"/>
</dbReference>
<evidence type="ECO:0000256" key="1">
    <source>
        <dbReference type="ARBA" id="ARBA00000085"/>
    </source>
</evidence>
<feature type="domain" description="PAS" evidence="19">
    <location>
        <begin position="334"/>
        <end position="382"/>
    </location>
</feature>
<protein>
    <recommendedName>
        <fullName evidence="3">histidine kinase</fullName>
        <ecNumber evidence="3">2.7.13.3</ecNumber>
    </recommendedName>
</protein>
<dbReference type="SMART" id="SM00448">
    <property type="entry name" value="REC"/>
    <property type="match status" value="1"/>
</dbReference>
<feature type="domain" description="Histidine kinase" evidence="17">
    <location>
        <begin position="593"/>
        <end position="817"/>
    </location>
</feature>
<dbReference type="InterPro" id="IPR036097">
    <property type="entry name" value="HisK_dim/P_sf"/>
</dbReference>
<evidence type="ECO:0000256" key="4">
    <source>
        <dbReference type="ARBA" id="ARBA00022475"/>
    </source>
</evidence>
<dbReference type="CDD" id="cd17574">
    <property type="entry name" value="REC_OmpR"/>
    <property type="match status" value="1"/>
</dbReference>
<sequence>MAKILIVDDDLTVQLVLRDLLESEGHQVSVALNGQEGLQRARAEHPDLMICDWMMPVLDGLQVCRQVKADPQLATMFFILLTAREEVDDRVKGLDTGADDFLSKPVEAEELLARVRAALRLHHLTRELSQANQQLATLVEVQRRLLAFQGDRPARDLERSPYPEVLEPLGKAAGATRVYLFQIPSPSTGDVRAGTRSENCPPLEDRAVCLADWSASETDASGATSSRICDRQWRDRLIQFPPRWLHHLTRGETVAGISRDFPEGERQMLEAAGVRSILMLPLIVNGEFFGFVGFDNAREARPWSESEVSLLKAAAAAISLHQERIGAEAALRKSEARYRAIVEDQTELICRFAPNGRLTFVNDAYCRYFNVEREQLMDGSLVPLIPHEPLDVGETPAVSREHRIVMPDGTIRTQQWTERAIFDERGRLSEFQAVGRDITERKQAEAALRSSEERFRQLAENIEAVFWIGDRHGRELLYVSPAYEQIWGLTCEDLYRNPAARFEAVHPEERDRLWAALHPLDCLDLEYRIVRPDGSIRWIRDRGFPIRDESGEIYRVAGIAEDITERKHAEEQLRQAIAKEREVMELKTRFISMVSHEFRTPLTTILSSADLLEFYIEESAVDRLEKKRQALNRIQNSAVNMTQLLEDVLFIGRSEANGISFQPQSLDLETFCQNLIEELHLVNTQDRKIQFFQNDRRLGPDSPPPRLDSKLLRQILSNLLSNALKYSPPGGRVEFTVDYYDRQIAFTVKDSGIGIKSEDLPRLFELFHRCSNVGDIPGTGLGLAIVKRSVDLHGGEITVDTQVGVGTTFKVTLPLSALPPVPLQQ</sequence>
<dbReference type="InterPro" id="IPR000700">
    <property type="entry name" value="PAS-assoc_C"/>
</dbReference>
<proteinExistence type="predicted"/>
<dbReference type="InterPro" id="IPR004358">
    <property type="entry name" value="Sig_transdc_His_kin-like_C"/>
</dbReference>
<feature type="domain" description="PAC" evidence="20">
    <location>
        <begin position="523"/>
        <end position="575"/>
    </location>
</feature>
<dbReference type="GO" id="GO:0005886">
    <property type="term" value="C:plasma membrane"/>
    <property type="evidence" value="ECO:0007669"/>
    <property type="project" value="UniProtKB-SubCell"/>
</dbReference>
<feature type="domain" description="PAS" evidence="19">
    <location>
        <begin position="451"/>
        <end position="518"/>
    </location>
</feature>
<dbReference type="AlphaFoldDB" id="A0A6H1TXN8"/>
<dbReference type="Gene3D" id="3.30.565.10">
    <property type="entry name" value="Histidine kinase-like ATPase, C-terminal domain"/>
    <property type="match status" value="1"/>
</dbReference>
<organism evidence="21 22">
    <name type="scientific">Oxynema aestuarii AP17</name>
    <dbReference type="NCBI Taxonomy" id="2064643"/>
    <lineage>
        <taxon>Bacteria</taxon>
        <taxon>Bacillati</taxon>
        <taxon>Cyanobacteriota</taxon>
        <taxon>Cyanophyceae</taxon>
        <taxon>Oscillatoriophycideae</taxon>
        <taxon>Oscillatoriales</taxon>
        <taxon>Oscillatoriaceae</taxon>
        <taxon>Oxynema</taxon>
        <taxon>Oxynema aestuarii</taxon>
    </lineage>
</organism>
<keyword evidence="12" id="KW-1133">Transmembrane helix</keyword>
<keyword evidence="5" id="KW-0997">Cell inner membrane</keyword>
<dbReference type="InterPro" id="IPR003661">
    <property type="entry name" value="HisK_dim/P_dom"/>
</dbReference>
<keyword evidence="8" id="KW-0812">Transmembrane</keyword>
<keyword evidence="14" id="KW-0472">Membrane</keyword>
<evidence type="ECO:0000313" key="22">
    <source>
        <dbReference type="Proteomes" id="UP000500857"/>
    </source>
</evidence>
<evidence type="ECO:0000256" key="15">
    <source>
        <dbReference type="PROSITE-ProRule" id="PRU00169"/>
    </source>
</evidence>
<evidence type="ECO:0000256" key="14">
    <source>
        <dbReference type="ARBA" id="ARBA00023136"/>
    </source>
</evidence>
<dbReference type="GO" id="GO:0006355">
    <property type="term" value="P:regulation of DNA-templated transcription"/>
    <property type="evidence" value="ECO:0007669"/>
    <property type="project" value="InterPro"/>
</dbReference>
<dbReference type="InterPro" id="IPR003018">
    <property type="entry name" value="GAF"/>
</dbReference>
<dbReference type="FunFam" id="3.30.565.10:FF:000006">
    <property type="entry name" value="Sensor histidine kinase WalK"/>
    <property type="match status" value="1"/>
</dbReference>
<dbReference type="PANTHER" id="PTHR43547:SF2">
    <property type="entry name" value="HYBRID SIGNAL TRANSDUCTION HISTIDINE KINASE C"/>
    <property type="match status" value="1"/>
</dbReference>
<dbReference type="CDD" id="cd00075">
    <property type="entry name" value="HATPase"/>
    <property type="match status" value="1"/>
</dbReference>
<evidence type="ECO:0000256" key="2">
    <source>
        <dbReference type="ARBA" id="ARBA00004429"/>
    </source>
</evidence>
<keyword evidence="7" id="KW-0808">Transferase</keyword>
<keyword evidence="4" id="KW-1003">Cell membrane</keyword>
<evidence type="ECO:0000259" key="19">
    <source>
        <dbReference type="PROSITE" id="PS50112"/>
    </source>
</evidence>
<evidence type="ECO:0000256" key="6">
    <source>
        <dbReference type="ARBA" id="ARBA00022553"/>
    </source>
</evidence>
<comment type="catalytic activity">
    <reaction evidence="1">
        <text>ATP + protein L-histidine = ADP + protein N-phospho-L-histidine.</text>
        <dbReference type="EC" id="2.7.13.3"/>
    </reaction>
</comment>
<dbReference type="CDD" id="cd00082">
    <property type="entry name" value="HisKA"/>
    <property type="match status" value="1"/>
</dbReference>
<comment type="subcellular location">
    <subcellularLocation>
        <location evidence="2">Cell inner membrane</location>
        <topology evidence="2">Multi-pass membrane protein</topology>
    </subcellularLocation>
</comment>
<feature type="domain" description="Response regulatory" evidence="18">
    <location>
        <begin position="3"/>
        <end position="119"/>
    </location>
</feature>
<accession>A0A6H1TXN8</accession>
<evidence type="ECO:0000256" key="8">
    <source>
        <dbReference type="ARBA" id="ARBA00022692"/>
    </source>
</evidence>
<dbReference type="SUPFAM" id="SSF55781">
    <property type="entry name" value="GAF domain-like"/>
    <property type="match status" value="1"/>
</dbReference>
<dbReference type="PANTHER" id="PTHR43547">
    <property type="entry name" value="TWO-COMPONENT HISTIDINE KINASE"/>
    <property type="match status" value="1"/>
</dbReference>
<dbReference type="SMART" id="SM00065">
    <property type="entry name" value="GAF"/>
    <property type="match status" value="1"/>
</dbReference>
<dbReference type="Pfam" id="PF00989">
    <property type="entry name" value="PAS"/>
    <property type="match status" value="1"/>
</dbReference>
<dbReference type="InterPro" id="IPR005467">
    <property type="entry name" value="His_kinase_dom"/>
</dbReference>
<dbReference type="Pfam" id="PF01590">
    <property type="entry name" value="GAF"/>
    <property type="match status" value="1"/>
</dbReference>
<dbReference type="InterPro" id="IPR000014">
    <property type="entry name" value="PAS"/>
</dbReference>
<dbReference type="PRINTS" id="PR00344">
    <property type="entry name" value="BCTRLSENSOR"/>
</dbReference>
<dbReference type="Gene3D" id="1.10.287.130">
    <property type="match status" value="1"/>
</dbReference>
<dbReference type="InterPro" id="IPR001610">
    <property type="entry name" value="PAC"/>
</dbReference>
<dbReference type="InterPro" id="IPR011006">
    <property type="entry name" value="CheY-like_superfamily"/>
</dbReference>
<dbReference type="SMART" id="SM00091">
    <property type="entry name" value="PAS"/>
    <property type="match status" value="2"/>
</dbReference>
<dbReference type="InterPro" id="IPR003594">
    <property type="entry name" value="HATPase_dom"/>
</dbReference>
<feature type="coiled-coil region" evidence="16">
    <location>
        <begin position="559"/>
        <end position="589"/>
    </location>
</feature>
<dbReference type="SMART" id="SM00086">
    <property type="entry name" value="PAC"/>
    <property type="match status" value="2"/>
</dbReference>
<dbReference type="PROSITE" id="PS50113">
    <property type="entry name" value="PAC"/>
    <property type="match status" value="2"/>
</dbReference>
<dbReference type="InterPro" id="IPR013655">
    <property type="entry name" value="PAS_fold_3"/>
</dbReference>